<dbReference type="Proteomes" id="UP000321085">
    <property type="component" value="Unassembled WGS sequence"/>
</dbReference>
<dbReference type="AlphaFoldDB" id="A0A512BLW4"/>
<evidence type="ECO:0000313" key="1">
    <source>
        <dbReference type="EMBL" id="GEO12918.1"/>
    </source>
</evidence>
<keyword evidence="2" id="KW-1185">Reference proteome</keyword>
<name>A0A512BLW4_9HYPH</name>
<organism evidence="1 2">
    <name type="scientific">Microvirga aerophila</name>
    <dbReference type="NCBI Taxonomy" id="670291"/>
    <lineage>
        <taxon>Bacteria</taxon>
        <taxon>Pseudomonadati</taxon>
        <taxon>Pseudomonadota</taxon>
        <taxon>Alphaproteobacteria</taxon>
        <taxon>Hyphomicrobiales</taxon>
        <taxon>Methylobacteriaceae</taxon>
        <taxon>Microvirga</taxon>
    </lineage>
</organism>
<comment type="caution">
    <text evidence="1">The sequence shown here is derived from an EMBL/GenBank/DDBJ whole genome shotgun (WGS) entry which is preliminary data.</text>
</comment>
<evidence type="ECO:0000313" key="2">
    <source>
        <dbReference type="Proteomes" id="UP000321085"/>
    </source>
</evidence>
<accession>A0A512BLW4</accession>
<sequence length="217" mass="23736">MLLVGSILTGIARLKRHHGVTGVVSWLLHRQSSQVAGGNIPLRAKRFLTLDITIPNSGETLSLGLYLMPHPSFSHDTWVYGATVIDQTSTAYSARFITDGGQCLIVFVGDTRDPGLEFQMKPWSRRIAITGMLPDAVAFSDDNAAAISSCVQQYYAAARSIIRAEHPTSRSDINRIRRRLAKLLHPDLGSAMEVACRARAMAMMNAELDELGSWVAA</sequence>
<dbReference type="OrthoDB" id="9849539at2"/>
<reference evidence="1 2" key="1">
    <citation type="submission" date="2019-07" db="EMBL/GenBank/DDBJ databases">
        <title>Whole genome shotgun sequence of Microvirga aerophila NBRC 106136.</title>
        <authorList>
            <person name="Hosoyama A."/>
            <person name="Uohara A."/>
            <person name="Ohji S."/>
            <person name="Ichikawa N."/>
        </authorList>
    </citation>
    <scope>NUCLEOTIDE SEQUENCE [LARGE SCALE GENOMIC DNA]</scope>
    <source>
        <strain evidence="1 2">NBRC 106136</strain>
    </source>
</reference>
<protein>
    <submittedName>
        <fullName evidence="1">Uncharacterized protein</fullName>
    </submittedName>
</protein>
<dbReference type="EMBL" id="BJYU01000004">
    <property type="protein sequence ID" value="GEO12918.1"/>
    <property type="molecule type" value="Genomic_DNA"/>
</dbReference>
<gene>
    <name evidence="1" type="ORF">MAE02_06140</name>
</gene>
<dbReference type="RefSeq" id="WP_114185176.1">
    <property type="nucleotide sequence ID" value="NZ_BJYU01000004.1"/>
</dbReference>
<proteinExistence type="predicted"/>